<dbReference type="Pfam" id="PF21989">
    <property type="entry name" value="RA_2"/>
    <property type="match status" value="1"/>
</dbReference>
<keyword evidence="2" id="KW-0963">Cytoplasm</keyword>
<dbReference type="SUPFAM" id="SSF55550">
    <property type="entry name" value="SH2 domain"/>
    <property type="match status" value="1"/>
</dbReference>
<dbReference type="InterPro" id="IPR036860">
    <property type="entry name" value="SH2_dom_sf"/>
</dbReference>
<keyword evidence="3 4" id="KW-0727">SH2 domain</keyword>
<proteinExistence type="predicted"/>
<dbReference type="RefSeq" id="XP_046593182.1">
    <property type="nucleotide sequence ID" value="XM_046737226.1"/>
</dbReference>
<dbReference type="CDD" id="cd17112">
    <property type="entry name" value="RA_MRL_like"/>
    <property type="match status" value="1"/>
</dbReference>
<dbReference type="InterPro" id="IPR015042">
    <property type="entry name" value="BPS-dom"/>
</dbReference>
<evidence type="ECO:0000259" key="7">
    <source>
        <dbReference type="PROSITE" id="PS50200"/>
    </source>
</evidence>
<dbReference type="InterPro" id="IPR029071">
    <property type="entry name" value="Ubiquitin-like_domsf"/>
</dbReference>
<dbReference type="SUPFAM" id="SSF54236">
    <property type="entry name" value="Ubiquitin-like"/>
    <property type="match status" value="1"/>
</dbReference>
<comment type="subcellular location">
    <subcellularLocation>
        <location evidence="1">Cytoplasm</location>
    </subcellularLocation>
</comment>
<dbReference type="InterPro" id="IPR039664">
    <property type="entry name" value="GRB/APBB1IP"/>
</dbReference>
<name>A0ABM3FYT7_NEOLC</name>
<evidence type="ECO:0000256" key="2">
    <source>
        <dbReference type="ARBA" id="ARBA00022490"/>
    </source>
</evidence>
<gene>
    <name evidence="9 10" type="primary">LOC107221568</name>
</gene>
<organism evidence="8 10">
    <name type="scientific">Neodiprion lecontei</name>
    <name type="common">Redheaded pine sawfly</name>
    <dbReference type="NCBI Taxonomy" id="441921"/>
    <lineage>
        <taxon>Eukaryota</taxon>
        <taxon>Metazoa</taxon>
        <taxon>Ecdysozoa</taxon>
        <taxon>Arthropoda</taxon>
        <taxon>Hexapoda</taxon>
        <taxon>Insecta</taxon>
        <taxon>Pterygota</taxon>
        <taxon>Neoptera</taxon>
        <taxon>Endopterygota</taxon>
        <taxon>Hymenoptera</taxon>
        <taxon>Tenthredinoidea</taxon>
        <taxon>Diprionidae</taxon>
        <taxon>Diprioninae</taxon>
        <taxon>Neodiprion</taxon>
    </lineage>
</organism>
<dbReference type="Pfam" id="PF08947">
    <property type="entry name" value="BPS"/>
    <property type="match status" value="1"/>
</dbReference>
<dbReference type="PANTHER" id="PTHR11243:SF38">
    <property type="entry name" value="GROWTH FACTOR RECEPTOR-BOUND PROTEIN 14-LIKE ISOFORM X1"/>
    <property type="match status" value="1"/>
</dbReference>
<sequence length="917" mass="100286">MADAPDKPVPEATAVTSEISPALEVRASTPVEAIAVTSEISPALEVRASTPVEAIAVTSEISPALEVRASTPVEAIAVTSEISPALEVKAPTPVEATAGTSKSSPALGVKAQTPVEAIAGTSKSSPALEVKAQTPVEAIAGTSKSSPALGVKAQTPVEAIAGTSKSSPALGVKAPTPVEAVAFVKSTSNMSESSDDKDTVSIPPLFEPSPDSKSPQGSDKNSRSSGGMNPTETTDLTETQEQDYTSMLSEYSLYRVVTGLSPDDSGSLDVSSRSRLTNSPISKTIHDFGDNTKVDNKKPESPESCCGIHWSHWFPNMCGCLQGESSSSTKSAAPSNSEKVGSINNVFELGSLNSSYEPSTSRCDTDSERLEELVFYNDDGSYQSVIIEKNLRSIDLCQILAVKNRVAKDKSWAIVESWPEVGLERSLEDHEDVLRVYRDMEYFAPNTPKRLVFRQDFRKYEFFHDSKQFFPEEMVDYESSAFLGPFTNKYAVMQNMITTGEKCPSIFSSAWIRDPSKNVWSKIYMVLRETKLYCSPKIHLVSRVIRQWRHIDSAAATSTSTPKRTPLSNTATTPKRSLTSGSSGTPKRSLASNLEQLEVLANLPDFHVYTTVNAKKQFRAPTQWGLVLRPVTNTKSKKKAGSDFRCITFDNEKTRACWIIAMRLAKWCAALLQYGKQLRENYRAFKNKQCEPTVSSGNYNSYSVPNESVRSRVAMDFTGSVGRIVDDPKEAKAIAVAEGSTWKRRWRPSSRAPHDQNLAKIQELEAGIHVTQLWFHRGMSRDQAAALVNKYGTVDGVFLVRDSRSNPGAFVLTYKSGGKVLHTQIQLITDHHLRDTYCYSLDSGATKFYDLLQLVEFYQLNTGCLPTRLTHYVVHSPSNTMIQEDTSMTSLSPGSSPGPRNSPSLTPRTSTPSITSA</sequence>
<keyword evidence="8" id="KW-1185">Reference proteome</keyword>
<dbReference type="RefSeq" id="XP_046593183.1">
    <property type="nucleotide sequence ID" value="XM_046737227.1"/>
</dbReference>
<feature type="region of interest" description="Disordered" evidence="5">
    <location>
        <begin position="187"/>
        <end position="240"/>
    </location>
</feature>
<dbReference type="InterPro" id="IPR039665">
    <property type="entry name" value="PH_APBB1IP"/>
</dbReference>
<feature type="compositionally biased region" description="Low complexity" evidence="5">
    <location>
        <begin position="890"/>
        <end position="917"/>
    </location>
</feature>
<evidence type="ECO:0000256" key="3">
    <source>
        <dbReference type="ARBA" id="ARBA00022999"/>
    </source>
</evidence>
<evidence type="ECO:0000256" key="4">
    <source>
        <dbReference type="PROSITE-ProRule" id="PRU00191"/>
    </source>
</evidence>
<accession>A0ABM3FYT7</accession>
<evidence type="ECO:0000313" key="9">
    <source>
        <dbReference type="RefSeq" id="XP_046593182.1"/>
    </source>
</evidence>
<feature type="region of interest" description="Disordered" evidence="5">
    <location>
        <begin position="89"/>
        <end position="109"/>
    </location>
</feature>
<evidence type="ECO:0000256" key="5">
    <source>
        <dbReference type="SAM" id="MobiDB-lite"/>
    </source>
</evidence>
<dbReference type="PRINTS" id="PR00401">
    <property type="entry name" value="SH2DOMAIN"/>
</dbReference>
<evidence type="ECO:0000313" key="10">
    <source>
        <dbReference type="RefSeq" id="XP_046593183.1"/>
    </source>
</evidence>
<feature type="compositionally biased region" description="Low complexity" evidence="5">
    <location>
        <begin position="231"/>
        <end position="240"/>
    </location>
</feature>
<dbReference type="GeneID" id="107221568"/>
<feature type="domain" description="SH2" evidence="6">
    <location>
        <begin position="774"/>
        <end position="873"/>
    </location>
</feature>
<dbReference type="Gene3D" id="3.10.20.90">
    <property type="entry name" value="Phosphatidylinositol 3-kinase Catalytic Subunit, Chain A, domain 1"/>
    <property type="match status" value="1"/>
</dbReference>
<dbReference type="PANTHER" id="PTHR11243">
    <property type="entry name" value="GROWTH FACTOR RECEPTOR-BOUND PROTEIN"/>
    <property type="match status" value="1"/>
</dbReference>
<dbReference type="InterPro" id="IPR011993">
    <property type="entry name" value="PH-like_dom_sf"/>
</dbReference>
<evidence type="ECO:0000256" key="1">
    <source>
        <dbReference type="ARBA" id="ARBA00004496"/>
    </source>
</evidence>
<dbReference type="Gene3D" id="3.30.505.10">
    <property type="entry name" value="SH2 domain"/>
    <property type="match status" value="1"/>
</dbReference>
<feature type="region of interest" description="Disordered" evidence="5">
    <location>
        <begin position="884"/>
        <end position="917"/>
    </location>
</feature>
<protein>
    <submittedName>
        <fullName evidence="9 10">Growth factor receptor-bound protein 10 isoform X1</fullName>
    </submittedName>
</protein>
<dbReference type="SMART" id="SM00252">
    <property type="entry name" value="SH2"/>
    <property type="match status" value="1"/>
</dbReference>
<evidence type="ECO:0000313" key="8">
    <source>
        <dbReference type="Proteomes" id="UP000829291"/>
    </source>
</evidence>
<evidence type="ECO:0000259" key="6">
    <source>
        <dbReference type="PROSITE" id="PS50001"/>
    </source>
</evidence>
<keyword evidence="9 10" id="KW-0675">Receptor</keyword>
<feature type="region of interest" description="Disordered" evidence="5">
    <location>
        <begin position="556"/>
        <end position="588"/>
    </location>
</feature>
<feature type="domain" description="Ras-associating" evidence="7">
    <location>
        <begin position="374"/>
        <end position="438"/>
    </location>
</feature>
<dbReference type="Pfam" id="PF00017">
    <property type="entry name" value="SH2"/>
    <property type="match status" value="1"/>
</dbReference>
<dbReference type="CDD" id="cd01259">
    <property type="entry name" value="PH_APBB1IP"/>
    <property type="match status" value="1"/>
</dbReference>
<dbReference type="SMART" id="SM00314">
    <property type="entry name" value="RA"/>
    <property type="match status" value="1"/>
</dbReference>
<dbReference type="InterPro" id="IPR000980">
    <property type="entry name" value="SH2"/>
</dbReference>
<feature type="compositionally biased region" description="Polar residues" evidence="5">
    <location>
        <begin position="211"/>
        <end position="230"/>
    </location>
</feature>
<dbReference type="Gene3D" id="2.30.29.30">
    <property type="entry name" value="Pleckstrin-homology domain (PH domain)/Phosphotyrosine-binding domain (PTB)"/>
    <property type="match status" value="1"/>
</dbReference>
<dbReference type="InterPro" id="IPR000159">
    <property type="entry name" value="RA_dom"/>
</dbReference>
<dbReference type="PROSITE" id="PS50001">
    <property type="entry name" value="SH2"/>
    <property type="match status" value="1"/>
</dbReference>
<dbReference type="Proteomes" id="UP000829291">
    <property type="component" value="Chromosome 4"/>
</dbReference>
<reference evidence="9 10" key="1">
    <citation type="submission" date="2025-05" db="UniProtKB">
        <authorList>
            <consortium name="RefSeq"/>
        </authorList>
    </citation>
    <scope>IDENTIFICATION</scope>
    <source>
        <tissue evidence="9 10">Thorax and Abdomen</tissue>
    </source>
</reference>
<dbReference type="PROSITE" id="PS50200">
    <property type="entry name" value="RA"/>
    <property type="match status" value="1"/>
</dbReference>